<dbReference type="GO" id="GO:0003677">
    <property type="term" value="F:DNA binding"/>
    <property type="evidence" value="ECO:0007669"/>
    <property type="project" value="UniProtKB-KW"/>
</dbReference>
<reference evidence="1" key="1">
    <citation type="journal article" date="2021" name="Proc. Natl. Acad. Sci. U.S.A.">
        <title>A Catalog of Tens of Thousands of Viruses from Human Metagenomes Reveals Hidden Associations with Chronic Diseases.</title>
        <authorList>
            <person name="Tisza M.J."/>
            <person name="Buck C.B."/>
        </authorList>
    </citation>
    <scope>NUCLEOTIDE SEQUENCE</scope>
    <source>
        <strain evidence="1">Ctr2f5</strain>
    </source>
</reference>
<evidence type="ECO:0000313" key="1">
    <source>
        <dbReference type="EMBL" id="DAE17362.1"/>
    </source>
</evidence>
<keyword evidence="1" id="KW-0238">DNA-binding</keyword>
<organism evidence="1">
    <name type="scientific">Siphoviridae sp. ctr2f5</name>
    <dbReference type="NCBI Taxonomy" id="2825684"/>
    <lineage>
        <taxon>Viruses</taxon>
        <taxon>Duplodnaviria</taxon>
        <taxon>Heunggongvirae</taxon>
        <taxon>Uroviricota</taxon>
        <taxon>Caudoviricetes</taxon>
    </lineage>
</organism>
<accession>A0A8S5QEI3</accession>
<proteinExistence type="predicted"/>
<protein>
    <submittedName>
        <fullName evidence="1">PHB/PHA accumulation regulator DNA-binding domain</fullName>
    </submittedName>
</protein>
<sequence length="72" mass="8173">MSFEIKNTKKRETPAKKVLDLKKISVESLRLVDADTEEDITEAVISEIPEGIKTVDFKLTFELSDEESEDEA</sequence>
<name>A0A8S5QEI3_9CAUD</name>
<dbReference type="EMBL" id="BK015639">
    <property type="protein sequence ID" value="DAE17362.1"/>
    <property type="molecule type" value="Genomic_DNA"/>
</dbReference>